<dbReference type="GO" id="GO:0006979">
    <property type="term" value="P:response to oxidative stress"/>
    <property type="evidence" value="ECO:0007669"/>
    <property type="project" value="InterPro"/>
</dbReference>
<comment type="similarity">
    <text evidence="1">In the C-terminal section; belongs to the MsrB Met sulfoxide reductase family.</text>
</comment>
<dbReference type="GO" id="GO:0030091">
    <property type="term" value="P:protein repair"/>
    <property type="evidence" value="ECO:0007669"/>
    <property type="project" value="InterPro"/>
</dbReference>
<accession>A0A2G6JQ59</accession>
<comment type="caution">
    <text evidence="12">The sequence shown here is derived from an EMBL/GenBank/DDBJ whole genome shotgun (WGS) entry which is preliminary data.</text>
</comment>
<dbReference type="NCBIfam" id="TIGR00401">
    <property type="entry name" value="msrA"/>
    <property type="match status" value="1"/>
</dbReference>
<dbReference type="HAMAP" id="MF_01401">
    <property type="entry name" value="MsrA"/>
    <property type="match status" value="1"/>
</dbReference>
<name>A0A2G6JQ59_NEPCE</name>
<comment type="catalytic activity">
    <reaction evidence="8 10">
        <text>[thioredoxin]-disulfide + L-methionine + H2O = L-methionine (S)-S-oxide + [thioredoxin]-dithiol</text>
        <dbReference type="Rhea" id="RHEA:19993"/>
        <dbReference type="Rhea" id="RHEA-COMP:10698"/>
        <dbReference type="Rhea" id="RHEA-COMP:10700"/>
        <dbReference type="ChEBI" id="CHEBI:15377"/>
        <dbReference type="ChEBI" id="CHEBI:29950"/>
        <dbReference type="ChEBI" id="CHEBI:50058"/>
        <dbReference type="ChEBI" id="CHEBI:57844"/>
        <dbReference type="ChEBI" id="CHEBI:58772"/>
        <dbReference type="EC" id="1.8.4.11"/>
    </reaction>
</comment>
<protein>
    <recommendedName>
        <fullName evidence="9 10">Multifunctional fusion protein</fullName>
    </recommendedName>
    <domain>
        <recommendedName>
            <fullName evidence="10">Peptide methionine sulfoxide reductase MsrA</fullName>
            <shortName evidence="10">Protein-methionine-S-oxide reductase</shortName>
            <ecNumber evidence="10">1.8.4.11</ecNumber>
        </recommendedName>
        <alternativeName>
            <fullName evidence="10">Peptide-methionine (S)-S-oxide reductase</fullName>
            <shortName evidence="10">Peptide Met(O) reductase</shortName>
        </alternativeName>
    </domain>
    <domain>
        <recommendedName>
            <fullName evidence="9">Peptide methionine sulfoxide reductase MsrB</fullName>
            <ecNumber evidence="9">1.8.4.12</ecNumber>
        </recommendedName>
        <alternativeName>
            <fullName evidence="9">Peptide-methionine (R)-S-oxide reductase</fullName>
        </alternativeName>
    </domain>
</protein>
<proteinExistence type="inferred from homology"/>
<dbReference type="InterPro" id="IPR028427">
    <property type="entry name" value="Met_Sox_Rdtase_MsrB"/>
</dbReference>
<dbReference type="Gene3D" id="3.30.1060.10">
    <property type="entry name" value="Peptide methionine sulphoxide reductase MsrA"/>
    <property type="match status" value="1"/>
</dbReference>
<dbReference type="InterPro" id="IPR002579">
    <property type="entry name" value="Met_Sox_Rdtase_MsrB_dom"/>
</dbReference>
<gene>
    <name evidence="9" type="primary">msrB</name>
    <name evidence="10" type="synonym">msrA</name>
    <name evidence="12" type="ORF">CSA60_00185</name>
</gene>
<dbReference type="InterPro" id="IPR011057">
    <property type="entry name" value="Mss4-like_sf"/>
</dbReference>
<dbReference type="SUPFAM" id="SSF55068">
    <property type="entry name" value="Peptide methionine sulfoxide reductase"/>
    <property type="match status" value="1"/>
</dbReference>
<evidence type="ECO:0000256" key="4">
    <source>
        <dbReference type="ARBA" id="ARBA00023268"/>
    </source>
</evidence>
<dbReference type="Pfam" id="PF01641">
    <property type="entry name" value="SelR"/>
    <property type="match status" value="1"/>
</dbReference>
<sequence length="378" mass="42603">MIQKSLTTTVITISGILGIATLTTGAEAPQEKQPPNLPAKVAVATFAGGCFWCTEADFEKLTGVVQAVSGYSGGEKPNPTYKQVSSGSTQHTESIQVFYNPDVISYTGLLEHLWRGMNPTDGDGQFVDRGKQYRPAVFYHNQAQKEAVESSIQALSESGIFNKPMATEISPFKRFYQAEDYHQDYHVKNPLRYRYYRNGSGRDQLLDKVWGDKRQHDYSIYRNQASEADVLTKQFIKPSEYYLQHTLTPLQYKVTQEDGTERPFKNAYWNEKREGIYVDIVSGEPLFSSTDKYKSGTGWPSFTQPIQGISIVEKKDNSLFTQRTEVRSPIADSHLGHVFNDGPAPTGLRYCINSASLRFIPKEDLDAQGYGLYSKLFK</sequence>
<dbReference type="PROSITE" id="PS51790">
    <property type="entry name" value="MSRB"/>
    <property type="match status" value="1"/>
</dbReference>
<dbReference type="Gene3D" id="2.170.150.20">
    <property type="entry name" value="Peptide methionine sulfoxide reductase"/>
    <property type="match status" value="1"/>
</dbReference>
<evidence type="ECO:0000313" key="13">
    <source>
        <dbReference type="Proteomes" id="UP000243469"/>
    </source>
</evidence>
<comment type="catalytic activity">
    <reaction evidence="7 9">
        <text>L-methionyl-[protein] + [thioredoxin]-disulfide + H2O = L-methionyl-(R)-S-oxide-[protein] + [thioredoxin]-dithiol</text>
        <dbReference type="Rhea" id="RHEA:24164"/>
        <dbReference type="Rhea" id="RHEA-COMP:10698"/>
        <dbReference type="Rhea" id="RHEA-COMP:10700"/>
        <dbReference type="Rhea" id="RHEA-COMP:12313"/>
        <dbReference type="Rhea" id="RHEA-COMP:12314"/>
        <dbReference type="ChEBI" id="CHEBI:15377"/>
        <dbReference type="ChEBI" id="CHEBI:16044"/>
        <dbReference type="ChEBI" id="CHEBI:29950"/>
        <dbReference type="ChEBI" id="CHEBI:45764"/>
        <dbReference type="ChEBI" id="CHEBI:50058"/>
        <dbReference type="EC" id="1.8.4.12"/>
    </reaction>
</comment>
<evidence type="ECO:0000256" key="8">
    <source>
        <dbReference type="ARBA" id="ARBA00048782"/>
    </source>
</evidence>
<comment type="similarity">
    <text evidence="9">Belongs to the MsrB Met sulfoxide reductase family.</text>
</comment>
<evidence type="ECO:0000256" key="9">
    <source>
        <dbReference type="HAMAP-Rule" id="MF_01400"/>
    </source>
</evidence>
<evidence type="ECO:0000256" key="3">
    <source>
        <dbReference type="ARBA" id="ARBA00023002"/>
    </source>
</evidence>
<keyword evidence="3 9" id="KW-0560">Oxidoreductase</keyword>
<evidence type="ECO:0000256" key="6">
    <source>
        <dbReference type="ARBA" id="ARBA00047806"/>
    </source>
</evidence>
<evidence type="ECO:0000256" key="2">
    <source>
        <dbReference type="ARBA" id="ARBA00011017"/>
    </source>
</evidence>
<dbReference type="Pfam" id="PF01625">
    <property type="entry name" value="PMSR"/>
    <property type="match status" value="1"/>
</dbReference>
<evidence type="ECO:0000256" key="7">
    <source>
        <dbReference type="ARBA" id="ARBA00048488"/>
    </source>
</evidence>
<comment type="similarity">
    <text evidence="2">In the N-terminal section; belongs to the MsrA Met sulfoxide reductase family.</text>
</comment>
<comment type="caution">
    <text evidence="9">Lacks conserved residue(s) required for the propagation of feature annotation.</text>
</comment>
<dbReference type="EC" id="1.8.4.12" evidence="9"/>
<evidence type="ECO:0000256" key="1">
    <source>
        <dbReference type="ARBA" id="ARBA00008076"/>
    </source>
</evidence>
<comment type="function">
    <text evidence="5 10">Has an important function as a repair enzyme for proteins that have been inactivated by oxidation. Catalyzes the reversible oxidation-reduction of methionine sulfoxide in proteins to methionine.</text>
</comment>
<dbReference type="SUPFAM" id="SSF51316">
    <property type="entry name" value="Mss4-like"/>
    <property type="match status" value="1"/>
</dbReference>
<organism evidence="12 13">
    <name type="scientific">Neptuniibacter caesariensis</name>
    <dbReference type="NCBI Taxonomy" id="207954"/>
    <lineage>
        <taxon>Bacteria</taxon>
        <taxon>Pseudomonadati</taxon>
        <taxon>Pseudomonadota</taxon>
        <taxon>Gammaproteobacteria</taxon>
        <taxon>Oceanospirillales</taxon>
        <taxon>Oceanospirillaceae</taxon>
        <taxon>Neptuniibacter</taxon>
    </lineage>
</organism>
<evidence type="ECO:0000313" key="12">
    <source>
        <dbReference type="EMBL" id="PIE25538.1"/>
    </source>
</evidence>
<dbReference type="EC" id="1.8.4.11" evidence="10"/>
<dbReference type="FunFam" id="2.170.150.20:FF:000003">
    <property type="entry name" value="Peptide methionine sulfoxide reductase MsrB"/>
    <property type="match status" value="1"/>
</dbReference>
<dbReference type="HAMAP" id="MF_01400">
    <property type="entry name" value="MsrB"/>
    <property type="match status" value="1"/>
</dbReference>
<dbReference type="EMBL" id="PDSH01000003">
    <property type="protein sequence ID" value="PIE25538.1"/>
    <property type="molecule type" value="Genomic_DNA"/>
</dbReference>
<dbReference type="GO" id="GO:0033743">
    <property type="term" value="F:peptide-methionine (R)-S-oxide reductase activity"/>
    <property type="evidence" value="ECO:0007669"/>
    <property type="project" value="UniProtKB-UniRule"/>
</dbReference>
<dbReference type="GO" id="GO:0008113">
    <property type="term" value="F:peptide-methionine (S)-S-oxide reductase activity"/>
    <property type="evidence" value="ECO:0007669"/>
    <property type="project" value="UniProtKB-UniRule"/>
</dbReference>
<dbReference type="PANTHER" id="PTHR10173">
    <property type="entry name" value="METHIONINE SULFOXIDE REDUCTASE"/>
    <property type="match status" value="1"/>
</dbReference>
<dbReference type="GO" id="GO:0033744">
    <property type="term" value="F:L-methionine:thioredoxin-disulfide S-oxidoreductase activity"/>
    <property type="evidence" value="ECO:0007669"/>
    <property type="project" value="RHEA"/>
</dbReference>
<dbReference type="InterPro" id="IPR002569">
    <property type="entry name" value="Met_Sox_Rdtase_MsrA_dom"/>
</dbReference>
<dbReference type="InterPro" id="IPR036509">
    <property type="entry name" value="Met_Sox_Rdtase_MsrA_sf"/>
</dbReference>
<feature type="active site" evidence="10">
    <location>
        <position position="50"/>
    </location>
</feature>
<evidence type="ECO:0000256" key="5">
    <source>
        <dbReference type="ARBA" id="ARBA00024679"/>
    </source>
</evidence>
<comment type="catalytic activity">
    <reaction evidence="6 10">
        <text>L-methionyl-[protein] + [thioredoxin]-disulfide + H2O = L-methionyl-(S)-S-oxide-[protein] + [thioredoxin]-dithiol</text>
        <dbReference type="Rhea" id="RHEA:14217"/>
        <dbReference type="Rhea" id="RHEA-COMP:10698"/>
        <dbReference type="Rhea" id="RHEA-COMP:10700"/>
        <dbReference type="Rhea" id="RHEA-COMP:12313"/>
        <dbReference type="Rhea" id="RHEA-COMP:12315"/>
        <dbReference type="ChEBI" id="CHEBI:15377"/>
        <dbReference type="ChEBI" id="CHEBI:16044"/>
        <dbReference type="ChEBI" id="CHEBI:29950"/>
        <dbReference type="ChEBI" id="CHEBI:44120"/>
        <dbReference type="ChEBI" id="CHEBI:50058"/>
        <dbReference type="EC" id="1.8.4.11"/>
    </reaction>
</comment>
<feature type="domain" description="MsrB" evidence="11">
    <location>
        <begin position="240"/>
        <end position="362"/>
    </location>
</feature>
<dbReference type="PANTHER" id="PTHR10173:SF59">
    <property type="entry name" value="PEPTIDE METHIONINE SULFOXIDE REDUCTASE MSRA_MSRB"/>
    <property type="match status" value="1"/>
</dbReference>
<evidence type="ECO:0000259" key="11">
    <source>
        <dbReference type="PROSITE" id="PS51790"/>
    </source>
</evidence>
<dbReference type="STRING" id="207954.MED92_13838"/>
<dbReference type="GO" id="GO:0005737">
    <property type="term" value="C:cytoplasm"/>
    <property type="evidence" value="ECO:0007669"/>
    <property type="project" value="TreeGrafter"/>
</dbReference>
<reference evidence="12 13" key="1">
    <citation type="submission" date="2017-10" db="EMBL/GenBank/DDBJ databases">
        <title>Novel microbial diversity and functional potential in the marine mammal oral microbiome.</title>
        <authorList>
            <person name="Dudek N.K."/>
            <person name="Sun C.L."/>
            <person name="Burstein D."/>
            <person name="Kantor R.S."/>
            <person name="Aliaga Goltsman D.S."/>
            <person name="Bik E.M."/>
            <person name="Thomas B.C."/>
            <person name="Banfield J.F."/>
            <person name="Relman D.A."/>
        </authorList>
    </citation>
    <scope>NUCLEOTIDE SEQUENCE [LARGE SCALE GENOMIC DNA]</scope>
    <source>
        <strain evidence="12">DOLJORAL78_47_21</strain>
    </source>
</reference>
<comment type="similarity">
    <text evidence="10">Belongs to the MsrA Met sulfoxide reductase family.</text>
</comment>
<keyword evidence="4" id="KW-0511">Multifunctional enzyme</keyword>
<dbReference type="AlphaFoldDB" id="A0A2G6JQ59"/>
<dbReference type="NCBIfam" id="TIGR00357">
    <property type="entry name" value="peptide-methionine (R)-S-oxide reductase MsrB"/>
    <property type="match status" value="1"/>
</dbReference>
<dbReference type="Proteomes" id="UP000243469">
    <property type="component" value="Unassembled WGS sequence"/>
</dbReference>
<feature type="active site" description="Nucleophile" evidence="9">
    <location>
        <position position="351"/>
    </location>
</feature>
<evidence type="ECO:0000256" key="10">
    <source>
        <dbReference type="HAMAP-Rule" id="MF_01401"/>
    </source>
</evidence>